<dbReference type="InterPro" id="IPR009815">
    <property type="entry name" value="AcMNPV_AC11"/>
</dbReference>
<evidence type="ECO:0008006" key="3">
    <source>
        <dbReference type="Google" id="ProtNLM"/>
    </source>
</evidence>
<protein>
    <recommendedName>
        <fullName evidence="3">Ac11</fullName>
    </recommendedName>
</protein>
<evidence type="ECO:0000313" key="1">
    <source>
        <dbReference type="EMBL" id="UZE89806.1"/>
    </source>
</evidence>
<dbReference type="Proteomes" id="UP001264959">
    <property type="component" value="Segment"/>
</dbReference>
<reference evidence="1" key="1">
    <citation type="journal article" date="2022" name="Viruses">
        <title>The Parapoynx stagnalis Nucleopolyhedrovirus (PastNPV), a Divergent Member of the Alphabaculovirus Group I Clade, Encodes a Homolog of Ran GTPase.</title>
        <authorList>
            <person name="Harrison R.L."/>
            <person name="Rowley D.L."/>
        </authorList>
    </citation>
    <scope>NUCLEOTIDE SEQUENCE</scope>
    <source>
        <strain evidence="1">BCIPV-473</strain>
    </source>
</reference>
<organism evidence="1 2">
    <name type="scientific">Parapoynx stagnalis nucleopolyhedrovirus</name>
    <dbReference type="NCBI Taxonomy" id="2993413"/>
    <lineage>
        <taxon>Viruses</taxon>
        <taxon>Viruses incertae sedis</taxon>
        <taxon>Naldaviricetes</taxon>
        <taxon>Lefavirales</taxon>
        <taxon>Baculoviridae</taxon>
        <taxon>Alphabaculovirus</taxon>
        <taxon>Alphabaculovirus pastagnalis</taxon>
    </lineage>
</organism>
<keyword evidence="2" id="KW-1185">Reference proteome</keyword>
<evidence type="ECO:0000313" key="2">
    <source>
        <dbReference type="Proteomes" id="UP001264959"/>
    </source>
</evidence>
<accession>A0A9E7YE59</accession>
<name>A0A9E7YE59_9ABAC</name>
<sequence>MSLSCKLIVYNYYTNYYNSDDNFHISRIIKEFVTNSYVDKKSCIEYDIWSAKQLMQQSLTFDNAVKHIDALDSIRALTEWFNRGTKTKINDVVCSVLCEIDSIIPLAERIKKGRSIYELDEISKPNEVVLHEKVDRLCVILKCFVHHIFNSKLLYLSYVFNPSSDTFGWWYNKFCVTTYIFKIVNHYDSIPQNIRNRLIKIIKEFVHCERQEGLVRIDKFSNCPEVLNNIYGRFCGIGKEDFNKHKVSCVYIFMQYLRDKVTDDERRNFECYEIIKDYGRQCKDVYTSNKDFIDTLFIHCDTDKYKNMLFDLLCVPDQEEIDVDCFYFIIEKFLNKF</sequence>
<proteinExistence type="predicted"/>
<dbReference type="Pfam" id="PF07138">
    <property type="entry name" value="AcMNPV_AC11"/>
    <property type="match status" value="1"/>
</dbReference>
<dbReference type="EMBL" id="ON704650">
    <property type="protein sequence ID" value="UZE89806.1"/>
    <property type="molecule type" value="Genomic_DNA"/>
</dbReference>